<evidence type="ECO:0000313" key="19">
    <source>
        <dbReference type="EMBL" id="TIC78755.1"/>
    </source>
</evidence>
<dbReference type="Pfam" id="PF07730">
    <property type="entry name" value="HisKA_3"/>
    <property type="match status" value="1"/>
</dbReference>
<feature type="domain" description="HAMP" evidence="18">
    <location>
        <begin position="193"/>
        <end position="245"/>
    </location>
</feature>
<dbReference type="SUPFAM" id="SSF55874">
    <property type="entry name" value="ATPase domain of HSP90 chaperone/DNA topoisomerase II/histidine kinase"/>
    <property type="match status" value="1"/>
</dbReference>
<name>A0A4T0UKQ3_9NEIS</name>
<dbReference type="GO" id="GO:0000155">
    <property type="term" value="F:phosphorelay sensor kinase activity"/>
    <property type="evidence" value="ECO:0007669"/>
    <property type="project" value="UniProtKB-UniRule"/>
</dbReference>
<dbReference type="OrthoDB" id="9811306at2"/>
<keyword evidence="3 14" id="KW-1003">Cell membrane</keyword>
<evidence type="ECO:0000256" key="14">
    <source>
        <dbReference type="PIRNR" id="PIRNR003167"/>
    </source>
</evidence>
<protein>
    <recommendedName>
        <fullName evidence="14">Sensor protein</fullName>
        <ecNumber evidence="14">2.7.13.3</ecNumber>
    </recommendedName>
</protein>
<keyword evidence="15" id="KW-0175">Coiled coil</keyword>
<evidence type="ECO:0000256" key="8">
    <source>
        <dbReference type="ARBA" id="ARBA00022741"/>
    </source>
</evidence>
<dbReference type="PANTHER" id="PTHR24421">
    <property type="entry name" value="NITRATE/NITRITE SENSOR PROTEIN NARX-RELATED"/>
    <property type="match status" value="1"/>
</dbReference>
<organism evidence="19 20">
    <name type="scientific">Crenobacter intestini</name>
    <dbReference type="NCBI Taxonomy" id="2563443"/>
    <lineage>
        <taxon>Bacteria</taxon>
        <taxon>Pseudomonadati</taxon>
        <taxon>Pseudomonadota</taxon>
        <taxon>Betaproteobacteria</taxon>
        <taxon>Neisseriales</taxon>
        <taxon>Neisseriaceae</taxon>
        <taxon>Crenobacter</taxon>
    </lineage>
</organism>
<evidence type="ECO:0000256" key="1">
    <source>
        <dbReference type="ARBA" id="ARBA00000085"/>
    </source>
</evidence>
<evidence type="ECO:0000256" key="9">
    <source>
        <dbReference type="ARBA" id="ARBA00022777"/>
    </source>
</evidence>
<keyword evidence="4 14" id="KW-0997">Cell inner membrane</keyword>
<dbReference type="InterPro" id="IPR042295">
    <property type="entry name" value="NarX-like_N_sf"/>
</dbReference>
<dbReference type="InterPro" id="IPR029016">
    <property type="entry name" value="GAF-like_dom_sf"/>
</dbReference>
<dbReference type="Pfam" id="PF00672">
    <property type="entry name" value="HAMP"/>
    <property type="match status" value="1"/>
</dbReference>
<dbReference type="EMBL" id="STGJ01000022">
    <property type="protein sequence ID" value="TIC78755.1"/>
    <property type="molecule type" value="Genomic_DNA"/>
</dbReference>
<keyword evidence="5" id="KW-0597">Phosphoprotein</keyword>
<evidence type="ECO:0000259" key="17">
    <source>
        <dbReference type="PROSITE" id="PS50109"/>
    </source>
</evidence>
<dbReference type="PROSITE" id="PS50885">
    <property type="entry name" value="HAMP"/>
    <property type="match status" value="1"/>
</dbReference>
<comment type="catalytic activity">
    <reaction evidence="1 14">
        <text>ATP + protein L-histidine = ADP + protein N-phospho-L-histidine.</text>
        <dbReference type="EC" id="2.7.13.3"/>
    </reaction>
</comment>
<dbReference type="SMART" id="SM00387">
    <property type="entry name" value="HATPase_c"/>
    <property type="match status" value="1"/>
</dbReference>
<evidence type="ECO:0000256" key="10">
    <source>
        <dbReference type="ARBA" id="ARBA00022840"/>
    </source>
</evidence>
<dbReference type="InterPro" id="IPR003594">
    <property type="entry name" value="HATPase_dom"/>
</dbReference>
<dbReference type="InterPro" id="IPR011712">
    <property type="entry name" value="Sig_transdc_His_kin_sub3_dim/P"/>
</dbReference>
<keyword evidence="12 14" id="KW-0902">Two-component regulatory system</keyword>
<keyword evidence="20" id="KW-1185">Reference proteome</keyword>
<dbReference type="CDD" id="cd06225">
    <property type="entry name" value="HAMP"/>
    <property type="match status" value="1"/>
</dbReference>
<evidence type="ECO:0000256" key="2">
    <source>
        <dbReference type="ARBA" id="ARBA00004429"/>
    </source>
</evidence>
<feature type="domain" description="Histidine kinase" evidence="17">
    <location>
        <begin position="438"/>
        <end position="632"/>
    </location>
</feature>
<dbReference type="SMART" id="SM00304">
    <property type="entry name" value="HAMP"/>
    <property type="match status" value="1"/>
</dbReference>
<dbReference type="Gene3D" id="6.10.340.10">
    <property type="match status" value="1"/>
</dbReference>
<evidence type="ECO:0000256" key="7">
    <source>
        <dbReference type="ARBA" id="ARBA00022692"/>
    </source>
</evidence>
<dbReference type="InterPro" id="IPR029095">
    <property type="entry name" value="NarX-like_N"/>
</dbReference>
<dbReference type="GO" id="GO:0005524">
    <property type="term" value="F:ATP binding"/>
    <property type="evidence" value="ECO:0007669"/>
    <property type="project" value="UniProtKB-UniRule"/>
</dbReference>
<dbReference type="Proteomes" id="UP000308891">
    <property type="component" value="Unassembled WGS sequence"/>
</dbReference>
<keyword evidence="9 14" id="KW-0418">Kinase</keyword>
<dbReference type="Gene3D" id="3.30.565.10">
    <property type="entry name" value="Histidine kinase-like ATPase, C-terminal domain"/>
    <property type="match status" value="1"/>
</dbReference>
<dbReference type="EC" id="2.7.13.3" evidence="14"/>
<evidence type="ECO:0000256" key="6">
    <source>
        <dbReference type="ARBA" id="ARBA00022679"/>
    </source>
</evidence>
<accession>A0A4T0UKQ3</accession>
<evidence type="ECO:0000256" key="15">
    <source>
        <dbReference type="SAM" id="Coils"/>
    </source>
</evidence>
<dbReference type="Gene3D" id="1.20.120.960">
    <property type="entry name" value="Histidine kinase NarX, sensor domain"/>
    <property type="match status" value="1"/>
</dbReference>
<evidence type="ECO:0000256" key="13">
    <source>
        <dbReference type="ARBA" id="ARBA00023136"/>
    </source>
</evidence>
<dbReference type="InterPro" id="IPR016380">
    <property type="entry name" value="Sig_transdc_His_kin_NarX/NarQ"/>
</dbReference>
<evidence type="ECO:0000256" key="11">
    <source>
        <dbReference type="ARBA" id="ARBA00022989"/>
    </source>
</evidence>
<comment type="caution">
    <text evidence="19">The sequence shown here is derived from an EMBL/GenBank/DDBJ whole genome shotgun (WGS) entry which is preliminary data.</text>
</comment>
<dbReference type="InterPro" id="IPR036890">
    <property type="entry name" value="HATPase_C_sf"/>
</dbReference>
<dbReference type="Pfam" id="PF13675">
    <property type="entry name" value="PilJ"/>
    <property type="match status" value="1"/>
</dbReference>
<dbReference type="CDD" id="cd16917">
    <property type="entry name" value="HATPase_UhpB-NarQ-NarX-like"/>
    <property type="match status" value="1"/>
</dbReference>
<comment type="subcellular location">
    <subcellularLocation>
        <location evidence="2">Cell inner membrane</location>
        <topology evidence="2">Multi-pass membrane protein</topology>
    </subcellularLocation>
</comment>
<dbReference type="RefSeq" id="WP_136555671.1">
    <property type="nucleotide sequence ID" value="NZ_STGJ01000022.1"/>
</dbReference>
<proteinExistence type="predicted"/>
<dbReference type="InterPro" id="IPR003660">
    <property type="entry name" value="HAMP_dom"/>
</dbReference>
<keyword evidence="11 16" id="KW-1133">Transmembrane helix</keyword>
<feature type="transmembrane region" description="Helical" evidence="16">
    <location>
        <begin position="20"/>
        <end position="41"/>
    </location>
</feature>
<dbReference type="GO" id="GO:0005886">
    <property type="term" value="C:plasma membrane"/>
    <property type="evidence" value="ECO:0007669"/>
    <property type="project" value="UniProtKB-SubCell"/>
</dbReference>
<dbReference type="GO" id="GO:0046983">
    <property type="term" value="F:protein dimerization activity"/>
    <property type="evidence" value="ECO:0007669"/>
    <property type="project" value="UniProtKB-UniRule"/>
</dbReference>
<dbReference type="InterPro" id="IPR005467">
    <property type="entry name" value="His_kinase_dom"/>
</dbReference>
<sequence length="636" mass="70628">MPIDMEKFVWRHRLSTRILALNIGGLIVIMTMIIGTLWLSWQLEGAGAAINDAGSLRMRANLVQIELDRENAVGHSNVEKTVFEQNKLLDQLLSGDPSRPLFIPNDVGVKNQFIKVAELWRNKMVPAIYSADSADRSKKYYSLLPDFVAQTNLLVSLIERANEQKSNLLRVSQGVLALTACFGALAIAYLLYLWIILPLIRLQDGVQRMAKHDFSVRLPVDSRDEFGSLMQGFNAMADELESLYRDLEARVADKTVRMERQNHELTTLYDVLVFLNQPADIEQLCSGFLKKAMRHFNADGGSLRVLDGHTDRLHLVVSEGLSAEQINADQCTHVNACHCGHATFQNRIIIKDLKSSRAQLPCAKSGFVSLAAFRVACLDQSLGEFTLHFYEERSLSAAEAQVLNLLGQHLGVALENRRLSARAREVAVAQERNLLAQGLHDSIAQGLNFLKMQVDLLKKAQSDGDHAEVEEIVELISGGIDESYQDVRELLLNFRSKLGPGELFGGIRESADRFSRQTGTEVSFSVIDEGGAPLSPEQQLQLLFIVQEALSNIRKHAGASHVQIVVRNGPDFEIEVIDDGSGFDLKEVDSRGEGHIGLHIMRERAERIGAHLELNTSPGEGTLIKLCLSKCLRKAA</sequence>
<evidence type="ECO:0000256" key="4">
    <source>
        <dbReference type="ARBA" id="ARBA00022519"/>
    </source>
</evidence>
<feature type="coiled-coil region" evidence="15">
    <location>
        <begin position="230"/>
        <end position="264"/>
    </location>
</feature>
<dbReference type="InterPro" id="IPR050482">
    <property type="entry name" value="Sensor_HK_TwoCompSys"/>
</dbReference>
<dbReference type="PANTHER" id="PTHR24421:SF10">
    <property type="entry name" value="NITRATE_NITRITE SENSOR PROTEIN NARQ"/>
    <property type="match status" value="1"/>
</dbReference>
<keyword evidence="6 14" id="KW-0808">Transferase</keyword>
<keyword evidence="7 16" id="KW-0812">Transmembrane</keyword>
<dbReference type="SUPFAM" id="SSF158472">
    <property type="entry name" value="HAMP domain-like"/>
    <property type="match status" value="1"/>
</dbReference>
<dbReference type="Gene3D" id="3.30.450.40">
    <property type="match status" value="1"/>
</dbReference>
<dbReference type="SUPFAM" id="SSF55781">
    <property type="entry name" value="GAF domain-like"/>
    <property type="match status" value="1"/>
</dbReference>
<dbReference type="Gene3D" id="1.20.5.1930">
    <property type="match status" value="1"/>
</dbReference>
<keyword evidence="8 14" id="KW-0547">Nucleotide-binding</keyword>
<dbReference type="PROSITE" id="PS50109">
    <property type="entry name" value="HIS_KIN"/>
    <property type="match status" value="1"/>
</dbReference>
<evidence type="ECO:0000256" key="12">
    <source>
        <dbReference type="ARBA" id="ARBA00023012"/>
    </source>
</evidence>
<dbReference type="AlphaFoldDB" id="A0A4T0UKQ3"/>
<evidence type="ECO:0000256" key="3">
    <source>
        <dbReference type="ARBA" id="ARBA00022475"/>
    </source>
</evidence>
<evidence type="ECO:0000256" key="16">
    <source>
        <dbReference type="SAM" id="Phobius"/>
    </source>
</evidence>
<evidence type="ECO:0000256" key="5">
    <source>
        <dbReference type="ARBA" id="ARBA00022553"/>
    </source>
</evidence>
<keyword evidence="10 14" id="KW-0067">ATP-binding</keyword>
<evidence type="ECO:0000259" key="18">
    <source>
        <dbReference type="PROSITE" id="PS50885"/>
    </source>
</evidence>
<gene>
    <name evidence="19" type="ORF">E5K04_15225</name>
</gene>
<dbReference type="PIRSF" id="PIRSF003167">
    <property type="entry name" value="STHK_NarX/NarQ"/>
    <property type="match status" value="1"/>
</dbReference>
<evidence type="ECO:0000313" key="20">
    <source>
        <dbReference type="Proteomes" id="UP000308891"/>
    </source>
</evidence>
<feature type="transmembrane region" description="Helical" evidence="16">
    <location>
        <begin position="175"/>
        <end position="200"/>
    </location>
</feature>
<reference evidence="19 20" key="1">
    <citation type="submission" date="2019-04" db="EMBL/GenBank/DDBJ databases">
        <title>Crenobacter sp. nov.</title>
        <authorList>
            <person name="Shi S."/>
        </authorList>
    </citation>
    <scope>NUCLEOTIDE SEQUENCE [LARGE SCALE GENOMIC DNA]</scope>
    <source>
        <strain evidence="19 20">GY 70310</strain>
    </source>
</reference>
<dbReference type="Pfam" id="PF02518">
    <property type="entry name" value="HATPase_c"/>
    <property type="match status" value="1"/>
</dbReference>
<keyword evidence="13 14" id="KW-0472">Membrane</keyword>